<dbReference type="EMBL" id="CP104377">
    <property type="protein sequence ID" value="UXC20387.1"/>
    <property type="molecule type" value="Genomic_DNA"/>
</dbReference>
<dbReference type="RefSeq" id="WP_182343031.1">
    <property type="nucleotide sequence ID" value="NZ_CP104377.1"/>
</dbReference>
<gene>
    <name evidence="1" type="ORF">N4T19_09855</name>
</gene>
<protein>
    <submittedName>
        <fullName evidence="1">Uncharacterized protein</fullName>
    </submittedName>
</protein>
<sequence length="69" mass="7616">MLDSDRCASVGQFIEVWYRYFTNMVHMKLKFHAPARQSKQRAIYLGIGEQGGGGGFLKARVQLAAAPAA</sequence>
<accession>A0ABY6A5K7</accession>
<dbReference type="Proteomes" id="UP001058290">
    <property type="component" value="Chromosome"/>
</dbReference>
<reference evidence="1" key="1">
    <citation type="submission" date="2022-09" db="EMBL/GenBank/DDBJ databases">
        <title>Bacterial diversity in gut of crayfish and pufferfish.</title>
        <authorList>
            <person name="Huang Y."/>
        </authorList>
    </citation>
    <scope>NUCLEOTIDE SEQUENCE</scope>
    <source>
        <strain evidence="1">PR12</strain>
    </source>
</reference>
<organism evidence="1 2">
    <name type="scientific">Comamonas squillarum</name>
    <dbReference type="NCBI Taxonomy" id="2977320"/>
    <lineage>
        <taxon>Bacteria</taxon>
        <taxon>Pseudomonadati</taxon>
        <taxon>Pseudomonadota</taxon>
        <taxon>Betaproteobacteria</taxon>
        <taxon>Burkholderiales</taxon>
        <taxon>Comamonadaceae</taxon>
        <taxon>Comamonas</taxon>
    </lineage>
</organism>
<proteinExistence type="predicted"/>
<evidence type="ECO:0000313" key="1">
    <source>
        <dbReference type="EMBL" id="UXC20387.1"/>
    </source>
</evidence>
<evidence type="ECO:0000313" key="2">
    <source>
        <dbReference type="Proteomes" id="UP001058290"/>
    </source>
</evidence>
<keyword evidence="2" id="KW-1185">Reference proteome</keyword>
<name>A0ABY6A5K7_9BURK</name>